<name>A0A5B9DRX5_9HYPH</name>
<proteinExistence type="predicted"/>
<dbReference type="PANTHER" id="PTHR48098:SF1">
    <property type="entry name" value="DIACYLGLYCEROL ACYLTRANSFERASE_MYCOLYLTRANSFERASE AG85A"/>
    <property type="match status" value="1"/>
</dbReference>
<gene>
    <name evidence="1" type="ORF">FNA67_16480</name>
</gene>
<dbReference type="Pfam" id="PF00756">
    <property type="entry name" value="Esterase"/>
    <property type="match status" value="1"/>
</dbReference>
<dbReference type="InterPro" id="IPR050583">
    <property type="entry name" value="Mycobacterial_A85_antigen"/>
</dbReference>
<dbReference type="Gene3D" id="3.40.50.1820">
    <property type="entry name" value="alpha/beta hydrolase"/>
    <property type="match status" value="1"/>
</dbReference>
<dbReference type="KEGG" id="yti:FNA67_16480"/>
<dbReference type="RefSeq" id="WP_147657021.1">
    <property type="nucleotide sequence ID" value="NZ_BMFM01000001.1"/>
</dbReference>
<dbReference type="AlphaFoldDB" id="A0A5B9DRX5"/>
<organism evidence="1 2">
    <name type="scientific">Paradevosia tibetensis</name>
    <dbReference type="NCBI Taxonomy" id="1447062"/>
    <lineage>
        <taxon>Bacteria</taxon>
        <taxon>Pseudomonadati</taxon>
        <taxon>Pseudomonadota</taxon>
        <taxon>Alphaproteobacteria</taxon>
        <taxon>Hyphomicrobiales</taxon>
        <taxon>Devosiaceae</taxon>
        <taxon>Paradevosia</taxon>
    </lineage>
</organism>
<dbReference type="OrthoDB" id="9784036at2"/>
<dbReference type="GO" id="GO:0016747">
    <property type="term" value="F:acyltransferase activity, transferring groups other than amino-acyl groups"/>
    <property type="evidence" value="ECO:0007669"/>
    <property type="project" value="TreeGrafter"/>
</dbReference>
<reference evidence="1 2" key="1">
    <citation type="journal article" date="2015" name="Int. J. Syst. Evol. Microbiol.">
        <title>Youhaiella tibetensis gen. nov., sp. nov., isolated from subsurface sediment.</title>
        <authorList>
            <person name="Wang Y.X."/>
            <person name="Huang F.Q."/>
            <person name="Nogi Y."/>
            <person name="Pang S.J."/>
            <person name="Wang P.K."/>
            <person name="Lv J."/>
        </authorList>
    </citation>
    <scope>NUCLEOTIDE SEQUENCE [LARGE SCALE GENOMIC DNA]</scope>
    <source>
        <strain evidence="2">fig4</strain>
    </source>
</reference>
<dbReference type="Proteomes" id="UP000321062">
    <property type="component" value="Chromosome"/>
</dbReference>
<evidence type="ECO:0000313" key="1">
    <source>
        <dbReference type="EMBL" id="QEE21685.1"/>
    </source>
</evidence>
<evidence type="ECO:0000313" key="2">
    <source>
        <dbReference type="Proteomes" id="UP000321062"/>
    </source>
</evidence>
<dbReference type="SUPFAM" id="SSF53474">
    <property type="entry name" value="alpha/beta-Hydrolases"/>
    <property type="match status" value="1"/>
</dbReference>
<dbReference type="PANTHER" id="PTHR48098">
    <property type="entry name" value="ENTEROCHELIN ESTERASE-RELATED"/>
    <property type="match status" value="1"/>
</dbReference>
<sequence length="296" mass="32029">MMKWILGLAAGLLTAGAAFGAGIVEYKLSAPSPTLGRPIPYAVYKPFPFPAEGERWPVVYLLHGLTGADGDWFTWGNLGPILDRAIAEGRIKPMVVVAPGAGDSWYVDNPDAGGLGLVETAFTTDLIAAIDASLPTAACREGRAIGGLSMGGWGALLMTFDHPELFTAAISLSGALHQPMVKDDPRLRWDLAGLYKGAFGTPFDMARFNKANPFNHMRGLRRAEDKPNFWLCIGDRDYPDLIAANVLMHQKLLEAGLDSHLRIAAGRHYWETWQQSIVPALEWLSPQLSSGCRAGS</sequence>
<dbReference type="InterPro" id="IPR029058">
    <property type="entry name" value="AB_hydrolase_fold"/>
</dbReference>
<keyword evidence="2" id="KW-1185">Reference proteome</keyword>
<protein>
    <submittedName>
        <fullName evidence="1">Prolyl oligopeptidase family serine peptidase</fullName>
    </submittedName>
</protein>
<accession>A0A5B9DRX5</accession>
<dbReference type="EMBL" id="CP041690">
    <property type="protein sequence ID" value="QEE21685.1"/>
    <property type="molecule type" value="Genomic_DNA"/>
</dbReference>
<dbReference type="InterPro" id="IPR000801">
    <property type="entry name" value="Esterase-like"/>
</dbReference>